<proteinExistence type="predicted"/>
<comment type="caution">
    <text evidence="1">The sequence shown here is derived from an EMBL/GenBank/DDBJ whole genome shotgun (WGS) entry which is preliminary data.</text>
</comment>
<reference evidence="1 2" key="1">
    <citation type="submission" date="2017-09" db="EMBL/GenBank/DDBJ databases">
        <title>Depth-based differentiation of microbial function through sediment-hosted aquifers and enrichment of novel symbionts in the deep terrestrial subsurface.</title>
        <authorList>
            <person name="Probst A.J."/>
            <person name="Ladd B."/>
            <person name="Jarett J.K."/>
            <person name="Geller-Mcgrath D.E."/>
            <person name="Sieber C.M."/>
            <person name="Emerson J.B."/>
            <person name="Anantharaman K."/>
            <person name="Thomas B.C."/>
            <person name="Malmstrom R."/>
            <person name="Stieglmeier M."/>
            <person name="Klingl A."/>
            <person name="Woyke T."/>
            <person name="Ryan C.M."/>
            <person name="Banfield J.F."/>
        </authorList>
    </citation>
    <scope>NUCLEOTIDE SEQUENCE [LARGE SCALE GENOMIC DNA]</scope>
    <source>
        <strain evidence="1">CG11_big_fil_rev_8_21_14_0_20_39_34</strain>
    </source>
</reference>
<dbReference type="EMBL" id="PCWN01000009">
    <property type="protein sequence ID" value="PIR03737.1"/>
    <property type="molecule type" value="Genomic_DNA"/>
</dbReference>
<accession>A0A2H0N4B5</accession>
<dbReference type="Proteomes" id="UP000229600">
    <property type="component" value="Unassembled WGS sequence"/>
</dbReference>
<name>A0A2H0N4B5_9BACT</name>
<evidence type="ECO:0000313" key="2">
    <source>
        <dbReference type="Proteomes" id="UP000229600"/>
    </source>
</evidence>
<protein>
    <submittedName>
        <fullName evidence="1">Uncharacterized protein</fullName>
    </submittedName>
</protein>
<sequence>MENIIYPQNIVWHLDLRQAEDPLEFFGKTTKKRIRQSVELLKDSSFKFLYEKVDETCLNKFLPIYRANIAQKENPKIIDIVGRVKEKIQEGNTVECCSFYDGEIFLGGVIYRYSEQDQDLKIHYRVFPKEISLKLPINISMIADYFIYKRALELKKVLLSHGQDRNAYGLHSAIGLAMFKLQAGCVPKVATKENMPIFSRDANDFLGQTVMFNNAHESPVQDETFVHDFTSTDGDVFIFLGKTPGEYIEEAVFYLRTPQEKAEEKYSILLNNPHFHTIVIHLDI</sequence>
<evidence type="ECO:0000313" key="1">
    <source>
        <dbReference type="EMBL" id="PIR03737.1"/>
    </source>
</evidence>
<gene>
    <name evidence="1" type="ORF">COV59_04680</name>
</gene>
<dbReference type="AlphaFoldDB" id="A0A2H0N4B5"/>
<organism evidence="1 2">
    <name type="scientific">Candidatus Magasanikbacteria bacterium CG11_big_fil_rev_8_21_14_0_20_39_34</name>
    <dbReference type="NCBI Taxonomy" id="1974653"/>
    <lineage>
        <taxon>Bacteria</taxon>
        <taxon>Candidatus Magasanikiibacteriota</taxon>
    </lineage>
</organism>